<gene>
    <name evidence="2" type="ORF">H1Q58_12980</name>
</gene>
<sequence length="141" mass="15825">MTLHSSTCLKKTIKYDAFSHVTFNELKKTIFHSKVKDGVEGADSGRISETIETLQERSDEAAQCEPSGKRAPATQSKSGSFTNHFFSNHFFFITSHSLTLKFTTILCHSSQSHQILKIVAENSFQSAWFFGKVKLSRTPFA</sequence>
<dbReference type="RefSeq" id="WP_182091782.1">
    <property type="nucleotide sequence ID" value="NZ_CP059540.1"/>
</dbReference>
<dbReference type="KEGG" id="pdec:H1Q58_12980"/>
<evidence type="ECO:0000313" key="3">
    <source>
        <dbReference type="Proteomes" id="UP000514716"/>
    </source>
</evidence>
<reference evidence="2 3" key="1">
    <citation type="submission" date="2020-07" db="EMBL/GenBank/DDBJ databases">
        <title>Screening of a cold-adapted Planococcus bacterium producing protease in traditional shrimp paste and protease identification by genome sequencing.</title>
        <authorList>
            <person name="Gao R."/>
            <person name="Leng W."/>
            <person name="Chu Q."/>
            <person name="Wu X."/>
            <person name="Liu H."/>
            <person name="Li X."/>
        </authorList>
    </citation>
    <scope>NUCLEOTIDE SEQUENCE [LARGE SCALE GENOMIC DNA]</scope>
    <source>
        <strain evidence="2 3">XJ11</strain>
    </source>
</reference>
<organism evidence="2 3">
    <name type="scientific">Planococcus maritimus</name>
    <dbReference type="NCBI Taxonomy" id="192421"/>
    <lineage>
        <taxon>Bacteria</taxon>
        <taxon>Bacillati</taxon>
        <taxon>Bacillota</taxon>
        <taxon>Bacilli</taxon>
        <taxon>Bacillales</taxon>
        <taxon>Caryophanaceae</taxon>
        <taxon>Planococcus</taxon>
    </lineage>
</organism>
<dbReference type="EMBL" id="CP059540">
    <property type="protein sequence ID" value="QMT16871.1"/>
    <property type="molecule type" value="Genomic_DNA"/>
</dbReference>
<evidence type="ECO:0000256" key="1">
    <source>
        <dbReference type="SAM" id="MobiDB-lite"/>
    </source>
</evidence>
<protein>
    <submittedName>
        <fullName evidence="2">Uncharacterized protein</fullName>
    </submittedName>
</protein>
<accession>A0A7D7MG35</accession>
<evidence type="ECO:0000313" key="2">
    <source>
        <dbReference type="EMBL" id="QMT16871.1"/>
    </source>
</evidence>
<dbReference type="Proteomes" id="UP000514716">
    <property type="component" value="Chromosome"/>
</dbReference>
<dbReference type="AlphaFoldDB" id="A0A7D7MG35"/>
<proteinExistence type="predicted"/>
<name>A0A7D7MG35_PLAMR</name>
<feature type="region of interest" description="Disordered" evidence="1">
    <location>
        <begin position="55"/>
        <end position="76"/>
    </location>
</feature>
<keyword evidence="3" id="KW-1185">Reference proteome</keyword>